<evidence type="ECO:0000313" key="2">
    <source>
        <dbReference type="Proteomes" id="UP000308836"/>
    </source>
</evidence>
<name>A0AC61R9F9_9FIRM</name>
<dbReference type="EMBL" id="SRYG01000004">
    <property type="protein sequence ID" value="TGY66702.1"/>
    <property type="molecule type" value="Genomic_DNA"/>
</dbReference>
<keyword evidence="2" id="KW-1185">Reference proteome</keyword>
<reference evidence="1" key="1">
    <citation type="submission" date="2019-04" db="EMBL/GenBank/DDBJ databases">
        <title>Microbes associate with the intestines of laboratory mice.</title>
        <authorList>
            <person name="Navarre W."/>
            <person name="Wong E."/>
            <person name="Huang K."/>
            <person name="Tropini C."/>
            <person name="Ng K."/>
            <person name="Yu B."/>
        </authorList>
    </citation>
    <scope>NUCLEOTIDE SEQUENCE</scope>
    <source>
        <strain evidence="1">NM09_H32</strain>
    </source>
</reference>
<organism evidence="1 2">
    <name type="scientific">Dubosiella muris</name>
    <dbReference type="NCBI Taxonomy" id="3038133"/>
    <lineage>
        <taxon>Bacteria</taxon>
        <taxon>Bacillati</taxon>
        <taxon>Bacillota</taxon>
        <taxon>Erysipelotrichia</taxon>
        <taxon>Erysipelotrichales</taxon>
        <taxon>Erysipelotrichaceae</taxon>
        <taxon>Dubosiella</taxon>
    </lineage>
</organism>
<protein>
    <submittedName>
        <fullName evidence="1">Uncharacterized protein</fullName>
    </submittedName>
</protein>
<comment type="caution">
    <text evidence="1">The sequence shown here is derived from an EMBL/GenBank/DDBJ whole genome shotgun (WGS) entry which is preliminary data.</text>
</comment>
<proteinExistence type="predicted"/>
<sequence>MQTKGRKMKSFLIAMIALILVGCGSQSRLDISELDKCISKSTDVDSLVITISDKRLNSQATMLNWKEEETQYGAWVYVKKGDQEVKAEKTIVELVEYRPTKQKSIFARKIGDMLAVEGVNETDHRGPLSDKVILEGILAPAVVEDEDSIVFAEGYELSKESSNTYEIQPSNEEGFKYMIQMDDEGRIEEITVSDLEEVVKTAKFAYSLSESEEKEKSQIKEILNLKNISGGSLIDDFQNV</sequence>
<dbReference type="Proteomes" id="UP000308836">
    <property type="component" value="Unassembled WGS sequence"/>
</dbReference>
<evidence type="ECO:0000313" key="1">
    <source>
        <dbReference type="EMBL" id="TGY66702.1"/>
    </source>
</evidence>
<accession>A0AC61R9F9</accession>
<gene>
    <name evidence="1" type="ORF">E5336_02615</name>
</gene>